<reference evidence="1" key="2">
    <citation type="submission" date="2007-04" db="EMBL/GenBank/DDBJ databases">
        <title>The genome of the human body louse.</title>
        <authorList>
            <consortium name="The Human Body Louse Genome Consortium"/>
            <person name="Kirkness E."/>
            <person name="Walenz B."/>
            <person name="Hass B."/>
            <person name="Bruggner R."/>
            <person name="Strausberg R."/>
        </authorList>
    </citation>
    <scope>NUCLEOTIDE SEQUENCE</scope>
    <source>
        <strain evidence="1">USDA</strain>
    </source>
</reference>
<dbReference type="VEuPathDB" id="VectorBase:PHUM109090"/>
<accession>E0VDB5</accession>
<dbReference type="EMBL" id="AAZO01001290">
    <property type="status" value="NOT_ANNOTATED_CDS"/>
    <property type="molecule type" value="Genomic_DNA"/>
</dbReference>
<dbReference type="EnsemblMetazoa" id="PHUM109090-RA">
    <property type="protein sequence ID" value="PHUM109090-PA"/>
    <property type="gene ID" value="PHUM109090"/>
</dbReference>
<reference evidence="1" key="1">
    <citation type="submission" date="2007-04" db="EMBL/GenBank/DDBJ databases">
        <title>Annotation of Pediculus humanus corporis strain USDA.</title>
        <authorList>
            <person name="Kirkness E."/>
            <person name="Hannick L."/>
            <person name="Hass B."/>
            <person name="Bruggner R."/>
            <person name="Lawson D."/>
            <person name="Bidwell S."/>
            <person name="Joardar V."/>
            <person name="Caler E."/>
            <person name="Walenz B."/>
            <person name="Inman J."/>
            <person name="Schobel S."/>
            <person name="Galinsky K."/>
            <person name="Amedeo P."/>
            <person name="Strausberg R."/>
        </authorList>
    </citation>
    <scope>NUCLEOTIDE SEQUENCE</scope>
    <source>
        <strain evidence="1">USDA</strain>
    </source>
</reference>
<reference evidence="2" key="3">
    <citation type="submission" date="2021-02" db="UniProtKB">
        <authorList>
            <consortium name="EnsemblMetazoa"/>
        </authorList>
    </citation>
    <scope>IDENTIFICATION</scope>
    <source>
        <strain evidence="2">USDA</strain>
    </source>
</reference>
<evidence type="ECO:0000313" key="3">
    <source>
        <dbReference type="Proteomes" id="UP000009046"/>
    </source>
</evidence>
<dbReference type="HOGENOM" id="CLU_2624952_0_0_1"/>
<evidence type="ECO:0000313" key="1">
    <source>
        <dbReference type="EMBL" id="EEB11371.1"/>
    </source>
</evidence>
<protein>
    <submittedName>
        <fullName evidence="1 2">Uncharacterized protein</fullName>
    </submittedName>
</protein>
<evidence type="ECO:0000313" key="2">
    <source>
        <dbReference type="EnsemblMetazoa" id="PHUM109090-PA"/>
    </source>
</evidence>
<dbReference type="CTD" id="8238232"/>
<dbReference type="Proteomes" id="UP000009046">
    <property type="component" value="Unassembled WGS sequence"/>
</dbReference>
<dbReference type="EMBL" id="DS235072">
    <property type="protein sequence ID" value="EEB11371.1"/>
    <property type="molecule type" value="Genomic_DNA"/>
</dbReference>
<dbReference type="RefSeq" id="XP_002424109.1">
    <property type="nucleotide sequence ID" value="XM_002424064.1"/>
</dbReference>
<dbReference type="KEGG" id="phu:Phum_PHUM109090"/>
<name>E0VDB5_PEDHC</name>
<dbReference type="AlphaFoldDB" id="E0VDB5"/>
<gene>
    <name evidence="2" type="primary">8238232</name>
    <name evidence="1" type="ORF">Phum_PHUM109090</name>
</gene>
<sequence length="78" mass="8769">MIIFYQALIEPHLELPLKTCLCDLLGVAGRRVPEGPSRAEVFPFFSFSLSACVYAYVLHNAYVCAQIVKSMFSLILEK</sequence>
<dbReference type="GeneID" id="8238232"/>
<dbReference type="InParanoid" id="E0VDB5"/>
<proteinExistence type="predicted"/>
<keyword evidence="3" id="KW-1185">Reference proteome</keyword>
<organism>
    <name type="scientific">Pediculus humanus subsp. corporis</name>
    <name type="common">Body louse</name>
    <dbReference type="NCBI Taxonomy" id="121224"/>
    <lineage>
        <taxon>Eukaryota</taxon>
        <taxon>Metazoa</taxon>
        <taxon>Ecdysozoa</taxon>
        <taxon>Arthropoda</taxon>
        <taxon>Hexapoda</taxon>
        <taxon>Insecta</taxon>
        <taxon>Pterygota</taxon>
        <taxon>Neoptera</taxon>
        <taxon>Paraneoptera</taxon>
        <taxon>Psocodea</taxon>
        <taxon>Troctomorpha</taxon>
        <taxon>Phthiraptera</taxon>
        <taxon>Anoplura</taxon>
        <taxon>Pediculidae</taxon>
        <taxon>Pediculus</taxon>
    </lineage>
</organism>